<gene>
    <name evidence="1" type="ORF">ACFS1K_17945</name>
</gene>
<dbReference type="InterPro" id="IPR008969">
    <property type="entry name" value="CarboxyPept-like_regulatory"/>
</dbReference>
<dbReference type="RefSeq" id="WP_251809220.1">
    <property type="nucleotide sequence ID" value="NZ_CP166679.1"/>
</dbReference>
<organism evidence="1 2">
    <name type="scientific">Arenibacter antarcticus</name>
    <dbReference type="NCBI Taxonomy" id="2040469"/>
    <lineage>
        <taxon>Bacteria</taxon>
        <taxon>Pseudomonadati</taxon>
        <taxon>Bacteroidota</taxon>
        <taxon>Flavobacteriia</taxon>
        <taxon>Flavobacteriales</taxon>
        <taxon>Flavobacteriaceae</taxon>
        <taxon>Arenibacter</taxon>
    </lineage>
</organism>
<dbReference type="EMBL" id="JBHUOK010000033">
    <property type="protein sequence ID" value="MFD2791656.1"/>
    <property type="molecule type" value="Genomic_DNA"/>
</dbReference>
<evidence type="ECO:0008006" key="3">
    <source>
        <dbReference type="Google" id="ProtNLM"/>
    </source>
</evidence>
<evidence type="ECO:0000313" key="2">
    <source>
        <dbReference type="Proteomes" id="UP001597532"/>
    </source>
</evidence>
<protein>
    <recommendedName>
        <fullName evidence="3">CarboxypepD_reg-like domain-containing protein</fullName>
    </recommendedName>
</protein>
<name>A0ABW5VK15_9FLAO</name>
<proteinExistence type="predicted"/>
<accession>A0ABW5VK15</accession>
<keyword evidence="2" id="KW-1185">Reference proteome</keyword>
<evidence type="ECO:0000313" key="1">
    <source>
        <dbReference type="EMBL" id="MFD2791656.1"/>
    </source>
</evidence>
<dbReference type="Proteomes" id="UP001597532">
    <property type="component" value="Unassembled WGS sequence"/>
</dbReference>
<dbReference type="SUPFAM" id="SSF49464">
    <property type="entry name" value="Carboxypeptidase regulatory domain-like"/>
    <property type="match status" value="1"/>
</dbReference>
<reference evidence="2" key="1">
    <citation type="journal article" date="2019" name="Int. J. Syst. Evol. Microbiol.">
        <title>The Global Catalogue of Microorganisms (GCM) 10K type strain sequencing project: providing services to taxonomists for standard genome sequencing and annotation.</title>
        <authorList>
            <consortium name="The Broad Institute Genomics Platform"/>
            <consortium name="The Broad Institute Genome Sequencing Center for Infectious Disease"/>
            <person name="Wu L."/>
            <person name="Ma J."/>
        </authorList>
    </citation>
    <scope>NUCLEOTIDE SEQUENCE [LARGE SCALE GENOMIC DNA]</scope>
    <source>
        <strain evidence="2">KCTC 52924</strain>
    </source>
</reference>
<comment type="caution">
    <text evidence="1">The sequence shown here is derived from an EMBL/GenBank/DDBJ whole genome shotgun (WGS) entry which is preliminary data.</text>
</comment>
<sequence length="274" mass="30751">MELQFGLSKTFTKLFLGSFLLMVAQVSGQTFGAKTLEGRVYSSDGDVAATHVLNTTSKKATITDIDGFFSIVIHLSDTLVFSAVQYQKKIVVVSTEILESKFISVGLVETNIALDEVVVTPYNLTGELGRDMRRLNVERPITATSLGLPNAHVKPLMQSERLLREASMGPLSLGTFTSIPFNPLINAITGRTKMLKKRVARDVRYNKVQHIRTKFADSLMVLQLKIPAEKIEDFLYFCEVDPDFIRAVDSQDDFKVWGFMEQKSRVYRKNNGLE</sequence>